<accession>A0A6C2D9E9</accession>
<feature type="region of interest" description="Disordered" evidence="1">
    <location>
        <begin position="431"/>
        <end position="457"/>
    </location>
</feature>
<evidence type="ECO:0000313" key="4">
    <source>
        <dbReference type="EMBL" id="TYC62189.1"/>
    </source>
</evidence>
<keyword evidence="5" id="KW-1185">Reference proteome</keyword>
<reference evidence="4 5" key="1">
    <citation type="submission" date="2019-01" db="EMBL/GenBank/DDBJ databases">
        <title>Zoogloea oleivorans genome sequencing and assembly.</title>
        <authorList>
            <person name="Tancsics A."/>
            <person name="Farkas M."/>
            <person name="Kriszt B."/>
            <person name="Maroti G."/>
            <person name="Horvath B."/>
        </authorList>
    </citation>
    <scope>NUCLEOTIDE SEQUENCE [LARGE SCALE GENOMIC DNA]</scope>
    <source>
        <strain evidence="4 5">Buc</strain>
    </source>
</reference>
<evidence type="ECO:0000259" key="3">
    <source>
        <dbReference type="Pfam" id="PF00656"/>
    </source>
</evidence>
<gene>
    <name evidence="4" type="ORF">ETQ85_01150</name>
</gene>
<dbReference type="GO" id="GO:0004197">
    <property type="term" value="F:cysteine-type endopeptidase activity"/>
    <property type="evidence" value="ECO:0007669"/>
    <property type="project" value="InterPro"/>
</dbReference>
<comment type="caution">
    <text evidence="4">The sequence shown here is derived from an EMBL/GenBank/DDBJ whole genome shotgun (WGS) entry which is preliminary data.</text>
</comment>
<dbReference type="EMBL" id="SDKK01000001">
    <property type="protein sequence ID" value="TYC62189.1"/>
    <property type="molecule type" value="Genomic_DNA"/>
</dbReference>
<dbReference type="SUPFAM" id="SSF52129">
    <property type="entry name" value="Caspase-like"/>
    <property type="match status" value="1"/>
</dbReference>
<evidence type="ECO:0000256" key="2">
    <source>
        <dbReference type="SAM" id="SignalP"/>
    </source>
</evidence>
<feature type="domain" description="Peptidase C14 caspase" evidence="3">
    <location>
        <begin position="136"/>
        <end position="412"/>
    </location>
</feature>
<dbReference type="RefSeq" id="WP_148577279.1">
    <property type="nucleotide sequence ID" value="NZ_SDKK01000001.1"/>
</dbReference>
<dbReference type="OrthoDB" id="8781658at2"/>
<sequence length="457" mass="49891">MHLIKIQFLQRILLLLSPLLLSACAASSLHGFENAYQGYTVPESLVEQIKVELKRNGLPGAQIARDNVGRIRLTGSYRDEDEVDKAFVIVQSIIGIKSTSPFYPEDIKEKRWEADARRALSQFTKTSRGTAAKSEKRALIVGINTFRDDRLTPILGEDDARLVKQEAEKAGYKTTTLLGAQATKANIETALARLKREIGPDDSLLIYISSHGNKPIPSPRAKDARKMSIAAYDTGDTGTPGNGTAFQLKVHETSVSDTKVQELAQIPTRQTRVIIDTCYSGEILKGIADESSRYILKTNGGVPERSGISMQAWTGEAYASKAIFMNNESGPASSAQARGKDQRPAAGQQAIDPNRYTVITATSDGELSWGPSAGGSFQSPVSPDKKLQGSFFTQAFFEYLRQYKGHLEPAFAAAQTFTYNKVSTIPPPQNWKGPVPIQQLPRLNPPLPAGDASTLYD</sequence>
<dbReference type="Pfam" id="PF00656">
    <property type="entry name" value="Peptidase_C14"/>
    <property type="match status" value="1"/>
</dbReference>
<proteinExistence type="predicted"/>
<dbReference type="GO" id="GO:0006508">
    <property type="term" value="P:proteolysis"/>
    <property type="evidence" value="ECO:0007669"/>
    <property type="project" value="InterPro"/>
</dbReference>
<dbReference type="Gene3D" id="3.40.50.1460">
    <property type="match status" value="1"/>
</dbReference>
<protein>
    <submittedName>
        <fullName evidence="4">Caspase family protein</fullName>
    </submittedName>
</protein>
<evidence type="ECO:0000256" key="1">
    <source>
        <dbReference type="SAM" id="MobiDB-lite"/>
    </source>
</evidence>
<name>A0A6C2D9E9_9RHOO</name>
<organism evidence="4 5">
    <name type="scientific">Zoogloea oleivorans</name>
    <dbReference type="NCBI Taxonomy" id="1552750"/>
    <lineage>
        <taxon>Bacteria</taxon>
        <taxon>Pseudomonadati</taxon>
        <taxon>Pseudomonadota</taxon>
        <taxon>Betaproteobacteria</taxon>
        <taxon>Rhodocyclales</taxon>
        <taxon>Zoogloeaceae</taxon>
        <taxon>Zoogloea</taxon>
    </lineage>
</organism>
<dbReference type="Proteomes" id="UP000389128">
    <property type="component" value="Unassembled WGS sequence"/>
</dbReference>
<feature type="chain" id="PRO_5025341718" evidence="2">
    <location>
        <begin position="26"/>
        <end position="457"/>
    </location>
</feature>
<keyword evidence="2" id="KW-0732">Signal</keyword>
<feature type="region of interest" description="Disordered" evidence="1">
    <location>
        <begin position="329"/>
        <end position="351"/>
    </location>
</feature>
<evidence type="ECO:0000313" key="5">
    <source>
        <dbReference type="Proteomes" id="UP000389128"/>
    </source>
</evidence>
<dbReference type="InterPro" id="IPR029030">
    <property type="entry name" value="Caspase-like_dom_sf"/>
</dbReference>
<dbReference type="AlphaFoldDB" id="A0A6C2D9E9"/>
<feature type="signal peptide" evidence="2">
    <location>
        <begin position="1"/>
        <end position="25"/>
    </location>
</feature>
<dbReference type="PROSITE" id="PS51257">
    <property type="entry name" value="PROKAR_LIPOPROTEIN"/>
    <property type="match status" value="1"/>
</dbReference>
<dbReference type="InterPro" id="IPR011600">
    <property type="entry name" value="Pept_C14_caspase"/>
</dbReference>